<evidence type="ECO:0000256" key="1">
    <source>
        <dbReference type="SAM" id="Coils"/>
    </source>
</evidence>
<protein>
    <submittedName>
        <fullName evidence="3">Uncharacterized protein</fullName>
    </submittedName>
</protein>
<dbReference type="Proteomes" id="UP000007801">
    <property type="component" value="Unassembled WGS sequence"/>
</dbReference>
<feature type="region of interest" description="Disordered" evidence="2">
    <location>
        <begin position="1"/>
        <end position="36"/>
    </location>
</feature>
<evidence type="ECO:0000256" key="2">
    <source>
        <dbReference type="SAM" id="MobiDB-lite"/>
    </source>
</evidence>
<sequence length="644" mass="71895">MEATATQRQLARRRREGIAQRNRLQQQQLGTERYMGEKSYRTSGALKRGRGAAPVASTAATYVAVVRPSNTSTRIGATRTTQRNGNTGRASPKPPRQMLNTKSLSHANPYENFSTRGERSLAQRSKLADTRTRTRPPAEPFRTSFGRQAATAFTRTRATAAHTSATKTRSNFKSIKPKVDCHLCPPSKSHCHGHAHSSMPSPQTLPGGGQNKSLAEAHQQLELLLTRIERASDYLPPLPLAGLHASCSTTGSVRHGARRLGAGQGQGAARGAKGLRRQWAPTPPAPAGSPMASARGTYSQSHMKIRSRGDFSELMGVRGSGGGSSGDGSGTQDEVEQPSGIVPLTCNPQHLPPAKREALLKLLQRADQHDKGIVDIVRGVTGDAPRDTILMMLQMLPLSLKDSPYAEKFWEGHRYLKERQEQHQKIRSEEPRFKDVKLPHSPEGQNFYSNNLEGELKDEKLVLELMDSEMTRRHQHPVVSSAIEPVGENPLNERQQQAMRERAELEEHKQQVTQCRERRRQREFRKQMIELIKEQTDNGDATDANLGIQADDVKQERQQIQHKDPLFAVVPSDPWEQLCRERDRFQAHCKRSCFYNHSRSSAPWKLYAKVAANLSSQLMESIDVDFNRSVASYIKDFVEGEMTL</sequence>
<dbReference type="STRING" id="7217.B3MWB1"/>
<reference evidence="3 4" key="1">
    <citation type="journal article" date="2007" name="Nature">
        <title>Evolution of genes and genomes on the Drosophila phylogeny.</title>
        <authorList>
            <consortium name="Drosophila 12 Genomes Consortium"/>
            <person name="Clark A.G."/>
            <person name="Eisen M.B."/>
            <person name="Smith D.R."/>
            <person name="Bergman C.M."/>
            <person name="Oliver B."/>
            <person name="Markow T.A."/>
            <person name="Kaufman T.C."/>
            <person name="Kellis M."/>
            <person name="Gelbart W."/>
            <person name="Iyer V.N."/>
            <person name="Pollard D.A."/>
            <person name="Sackton T.B."/>
            <person name="Larracuente A.M."/>
            <person name="Singh N.D."/>
            <person name="Abad J.P."/>
            <person name="Abt D.N."/>
            <person name="Adryan B."/>
            <person name="Aguade M."/>
            <person name="Akashi H."/>
            <person name="Anderson W.W."/>
            <person name="Aquadro C.F."/>
            <person name="Ardell D.H."/>
            <person name="Arguello R."/>
            <person name="Artieri C.G."/>
            <person name="Barbash D.A."/>
            <person name="Barker D."/>
            <person name="Barsanti P."/>
            <person name="Batterham P."/>
            <person name="Batzoglou S."/>
            <person name="Begun D."/>
            <person name="Bhutkar A."/>
            <person name="Blanco E."/>
            <person name="Bosak S.A."/>
            <person name="Bradley R.K."/>
            <person name="Brand A.D."/>
            <person name="Brent M.R."/>
            <person name="Brooks A.N."/>
            <person name="Brown R.H."/>
            <person name="Butlin R.K."/>
            <person name="Caggese C."/>
            <person name="Calvi B.R."/>
            <person name="Bernardo de Carvalho A."/>
            <person name="Caspi A."/>
            <person name="Castrezana S."/>
            <person name="Celniker S.E."/>
            <person name="Chang J.L."/>
            <person name="Chapple C."/>
            <person name="Chatterji S."/>
            <person name="Chinwalla A."/>
            <person name="Civetta A."/>
            <person name="Clifton S.W."/>
            <person name="Comeron J.M."/>
            <person name="Costello J.C."/>
            <person name="Coyne J.A."/>
            <person name="Daub J."/>
            <person name="David R.G."/>
            <person name="Delcher A.L."/>
            <person name="Delehaunty K."/>
            <person name="Do C.B."/>
            <person name="Ebling H."/>
            <person name="Edwards K."/>
            <person name="Eickbush T."/>
            <person name="Evans J.D."/>
            <person name="Filipski A."/>
            <person name="Findeiss S."/>
            <person name="Freyhult E."/>
            <person name="Fulton L."/>
            <person name="Fulton R."/>
            <person name="Garcia A.C."/>
            <person name="Gardiner A."/>
            <person name="Garfield D.A."/>
            <person name="Garvin B.E."/>
            <person name="Gibson G."/>
            <person name="Gilbert D."/>
            <person name="Gnerre S."/>
            <person name="Godfrey J."/>
            <person name="Good R."/>
            <person name="Gotea V."/>
            <person name="Gravely B."/>
            <person name="Greenberg A.J."/>
            <person name="Griffiths-Jones S."/>
            <person name="Gross S."/>
            <person name="Guigo R."/>
            <person name="Gustafson E.A."/>
            <person name="Haerty W."/>
            <person name="Hahn M.W."/>
            <person name="Halligan D.L."/>
            <person name="Halpern A.L."/>
            <person name="Halter G.M."/>
            <person name="Han M.V."/>
            <person name="Heger A."/>
            <person name="Hillier L."/>
            <person name="Hinrichs A.S."/>
            <person name="Holmes I."/>
            <person name="Hoskins R.A."/>
            <person name="Hubisz M.J."/>
            <person name="Hultmark D."/>
            <person name="Huntley M.A."/>
            <person name="Jaffe D.B."/>
            <person name="Jagadeeshan S."/>
            <person name="Jeck W.R."/>
            <person name="Johnson J."/>
            <person name="Jones C.D."/>
            <person name="Jordan W.C."/>
            <person name="Karpen G.H."/>
            <person name="Kataoka E."/>
            <person name="Keightley P.D."/>
            <person name="Kheradpour P."/>
            <person name="Kirkness E.F."/>
            <person name="Koerich L.B."/>
            <person name="Kristiansen K."/>
            <person name="Kudrna D."/>
            <person name="Kulathinal R.J."/>
            <person name="Kumar S."/>
            <person name="Kwok R."/>
            <person name="Lander E."/>
            <person name="Langley C.H."/>
            <person name="Lapoint R."/>
            <person name="Lazzaro B.P."/>
            <person name="Lee S.J."/>
            <person name="Levesque L."/>
            <person name="Li R."/>
            <person name="Lin C.F."/>
            <person name="Lin M.F."/>
            <person name="Lindblad-Toh K."/>
            <person name="Llopart A."/>
            <person name="Long M."/>
            <person name="Low L."/>
            <person name="Lozovsky E."/>
            <person name="Lu J."/>
            <person name="Luo M."/>
            <person name="Machado C.A."/>
            <person name="Makalowski W."/>
            <person name="Marzo M."/>
            <person name="Matsuda M."/>
            <person name="Matzkin L."/>
            <person name="McAllister B."/>
            <person name="McBride C.S."/>
            <person name="McKernan B."/>
            <person name="McKernan K."/>
            <person name="Mendez-Lago M."/>
            <person name="Minx P."/>
            <person name="Mollenhauer M.U."/>
            <person name="Montooth K."/>
            <person name="Mount S.M."/>
            <person name="Mu X."/>
            <person name="Myers E."/>
            <person name="Negre B."/>
            <person name="Newfeld S."/>
            <person name="Nielsen R."/>
            <person name="Noor M.A."/>
            <person name="O'Grady P."/>
            <person name="Pachter L."/>
            <person name="Papaceit M."/>
            <person name="Parisi M.J."/>
            <person name="Parisi M."/>
            <person name="Parts L."/>
            <person name="Pedersen J.S."/>
            <person name="Pesole G."/>
            <person name="Phillippy A.M."/>
            <person name="Ponting C.P."/>
            <person name="Pop M."/>
            <person name="Porcelli D."/>
            <person name="Powell J.R."/>
            <person name="Prohaska S."/>
            <person name="Pruitt K."/>
            <person name="Puig M."/>
            <person name="Quesneville H."/>
            <person name="Ram K.R."/>
            <person name="Rand D."/>
            <person name="Rasmussen M.D."/>
            <person name="Reed L.K."/>
            <person name="Reenan R."/>
            <person name="Reily A."/>
            <person name="Remington K.A."/>
            <person name="Rieger T.T."/>
            <person name="Ritchie M.G."/>
            <person name="Robin C."/>
            <person name="Rogers Y.H."/>
            <person name="Rohde C."/>
            <person name="Rozas J."/>
            <person name="Rubenfield M.J."/>
            <person name="Ruiz A."/>
            <person name="Russo S."/>
            <person name="Salzberg S.L."/>
            <person name="Sanchez-Gracia A."/>
            <person name="Saranga D.J."/>
            <person name="Sato H."/>
            <person name="Schaeffer S.W."/>
            <person name="Schatz M.C."/>
            <person name="Schlenke T."/>
            <person name="Schwartz R."/>
            <person name="Segarra C."/>
            <person name="Singh R.S."/>
            <person name="Sirot L."/>
            <person name="Sirota M."/>
            <person name="Sisneros N.B."/>
            <person name="Smith C.D."/>
            <person name="Smith T.F."/>
            <person name="Spieth J."/>
            <person name="Stage D.E."/>
            <person name="Stark A."/>
            <person name="Stephan W."/>
            <person name="Strausberg R.L."/>
            <person name="Strempel S."/>
            <person name="Sturgill D."/>
            <person name="Sutton G."/>
            <person name="Sutton G.G."/>
            <person name="Tao W."/>
            <person name="Teichmann S."/>
            <person name="Tobari Y.N."/>
            <person name="Tomimura Y."/>
            <person name="Tsolas J.M."/>
            <person name="Valente V.L."/>
            <person name="Venter E."/>
            <person name="Venter J.C."/>
            <person name="Vicario S."/>
            <person name="Vieira F.G."/>
            <person name="Vilella A.J."/>
            <person name="Villasante A."/>
            <person name="Walenz B."/>
            <person name="Wang J."/>
            <person name="Wasserman M."/>
            <person name="Watts T."/>
            <person name="Wilson D."/>
            <person name="Wilson R.K."/>
            <person name="Wing R.A."/>
            <person name="Wolfner M.F."/>
            <person name="Wong A."/>
            <person name="Wong G.K."/>
            <person name="Wu C.I."/>
            <person name="Wu G."/>
            <person name="Yamamoto D."/>
            <person name="Yang H.P."/>
            <person name="Yang S.P."/>
            <person name="Yorke J.A."/>
            <person name="Yoshida K."/>
            <person name="Zdobnov E."/>
            <person name="Zhang P."/>
            <person name="Zhang Y."/>
            <person name="Zimin A.V."/>
            <person name="Baldwin J."/>
            <person name="Abdouelleil A."/>
            <person name="Abdulkadir J."/>
            <person name="Abebe A."/>
            <person name="Abera B."/>
            <person name="Abreu J."/>
            <person name="Acer S.C."/>
            <person name="Aftuck L."/>
            <person name="Alexander A."/>
            <person name="An P."/>
            <person name="Anderson E."/>
            <person name="Anderson S."/>
            <person name="Arachi H."/>
            <person name="Azer M."/>
            <person name="Bachantsang P."/>
            <person name="Barry A."/>
            <person name="Bayul T."/>
            <person name="Berlin A."/>
            <person name="Bessette D."/>
            <person name="Bloom T."/>
            <person name="Blye J."/>
            <person name="Boguslavskiy L."/>
            <person name="Bonnet C."/>
            <person name="Boukhgalter B."/>
            <person name="Bourzgui I."/>
            <person name="Brown A."/>
            <person name="Cahill P."/>
            <person name="Channer S."/>
            <person name="Cheshatsang Y."/>
            <person name="Chuda L."/>
            <person name="Citroen M."/>
            <person name="Collymore A."/>
            <person name="Cooke P."/>
            <person name="Costello M."/>
            <person name="D'Aco K."/>
            <person name="Daza R."/>
            <person name="De Haan G."/>
            <person name="DeGray S."/>
            <person name="DeMaso C."/>
            <person name="Dhargay N."/>
            <person name="Dooley K."/>
            <person name="Dooley E."/>
            <person name="Doricent M."/>
            <person name="Dorje P."/>
            <person name="Dorjee K."/>
            <person name="Dupes A."/>
            <person name="Elong R."/>
            <person name="Falk J."/>
            <person name="Farina A."/>
            <person name="Faro S."/>
            <person name="Ferguson D."/>
            <person name="Fisher S."/>
            <person name="Foley C.D."/>
            <person name="Franke A."/>
            <person name="Friedrich D."/>
            <person name="Gadbois L."/>
            <person name="Gearin G."/>
            <person name="Gearin C.R."/>
            <person name="Giannoukos G."/>
            <person name="Goode T."/>
            <person name="Graham J."/>
            <person name="Grandbois E."/>
            <person name="Grewal S."/>
            <person name="Gyaltsen K."/>
            <person name="Hafez N."/>
            <person name="Hagos B."/>
            <person name="Hall J."/>
            <person name="Henson C."/>
            <person name="Hollinger A."/>
            <person name="Honan T."/>
            <person name="Huard M.D."/>
            <person name="Hughes L."/>
            <person name="Hurhula B."/>
            <person name="Husby M.E."/>
            <person name="Kamat A."/>
            <person name="Kanga B."/>
            <person name="Kashin S."/>
            <person name="Khazanovich D."/>
            <person name="Kisner P."/>
            <person name="Lance K."/>
            <person name="Lara M."/>
            <person name="Lee W."/>
            <person name="Lennon N."/>
            <person name="Letendre F."/>
            <person name="LeVine R."/>
            <person name="Lipovsky A."/>
            <person name="Liu X."/>
            <person name="Liu J."/>
            <person name="Liu S."/>
            <person name="Lokyitsang T."/>
            <person name="Lokyitsang Y."/>
            <person name="Lubonja R."/>
            <person name="Lui A."/>
            <person name="MacDonald P."/>
            <person name="Magnisalis V."/>
            <person name="Maru K."/>
            <person name="Matthews C."/>
            <person name="McCusker W."/>
            <person name="McDonough S."/>
            <person name="Mehta T."/>
            <person name="Meldrim J."/>
            <person name="Meneus L."/>
            <person name="Mihai O."/>
            <person name="Mihalev A."/>
            <person name="Mihova T."/>
            <person name="Mittelman R."/>
            <person name="Mlenga V."/>
            <person name="Montmayeur A."/>
            <person name="Mulrain L."/>
            <person name="Navidi A."/>
            <person name="Naylor J."/>
            <person name="Negash T."/>
            <person name="Nguyen T."/>
            <person name="Nguyen N."/>
            <person name="Nicol R."/>
            <person name="Norbu C."/>
            <person name="Norbu N."/>
            <person name="Novod N."/>
            <person name="O'Neill B."/>
            <person name="Osman S."/>
            <person name="Markiewicz E."/>
            <person name="Oyono O.L."/>
            <person name="Patti C."/>
            <person name="Phunkhang P."/>
            <person name="Pierre F."/>
            <person name="Priest M."/>
            <person name="Raghuraman S."/>
            <person name="Rege F."/>
            <person name="Reyes R."/>
            <person name="Rise C."/>
            <person name="Rogov P."/>
            <person name="Ross K."/>
            <person name="Ryan E."/>
            <person name="Settipalli S."/>
            <person name="Shea T."/>
            <person name="Sherpa N."/>
            <person name="Shi L."/>
            <person name="Shih D."/>
            <person name="Sparrow T."/>
            <person name="Spaulding J."/>
            <person name="Stalker J."/>
            <person name="Stange-Thomann N."/>
            <person name="Stavropoulos S."/>
            <person name="Stone C."/>
            <person name="Strader C."/>
            <person name="Tesfaye S."/>
            <person name="Thomson T."/>
            <person name="Thoulutsang Y."/>
            <person name="Thoulutsang D."/>
            <person name="Topham K."/>
            <person name="Topping I."/>
            <person name="Tsamla T."/>
            <person name="Vassiliev H."/>
            <person name="Vo A."/>
            <person name="Wangchuk T."/>
            <person name="Wangdi T."/>
            <person name="Weiand M."/>
            <person name="Wilkinson J."/>
            <person name="Wilson A."/>
            <person name="Yadav S."/>
            <person name="Young G."/>
            <person name="Yu Q."/>
            <person name="Zembek L."/>
            <person name="Zhong D."/>
            <person name="Zimmer A."/>
            <person name="Zwirko Z."/>
            <person name="Jaffe D.B."/>
            <person name="Alvarez P."/>
            <person name="Brockman W."/>
            <person name="Butler J."/>
            <person name="Chin C."/>
            <person name="Gnerre S."/>
            <person name="Grabherr M."/>
            <person name="Kleber M."/>
            <person name="Mauceli E."/>
            <person name="MacCallum I."/>
        </authorList>
    </citation>
    <scope>NUCLEOTIDE SEQUENCE [LARGE SCALE GENOMIC DNA]</scope>
    <source>
        <strain evidence="4">Tucson 14024-0371.13</strain>
    </source>
</reference>
<keyword evidence="1" id="KW-0175">Coiled coil</keyword>
<keyword evidence="4" id="KW-1185">Reference proteome</keyword>
<gene>
    <name evidence="3" type="primary">Dana\GF22657</name>
    <name evidence="3" type="synonym">dana_GLEANR_6608</name>
    <name evidence="3" type="ORF">GF22657</name>
</gene>
<dbReference type="EMBL" id="CH902625">
    <property type="protein sequence ID" value="EDV35256.2"/>
    <property type="molecule type" value="Genomic_DNA"/>
</dbReference>
<proteinExistence type="predicted"/>
<feature type="compositionally biased region" description="Low complexity" evidence="2">
    <location>
        <begin position="76"/>
        <end position="90"/>
    </location>
</feature>
<feature type="compositionally biased region" description="Polar residues" evidence="2">
    <location>
        <begin position="98"/>
        <end position="115"/>
    </location>
</feature>
<feature type="compositionally biased region" description="Gly residues" evidence="2">
    <location>
        <begin position="318"/>
        <end position="329"/>
    </location>
</feature>
<dbReference type="KEGG" id="dan:6505312"/>
<feature type="compositionally biased region" description="Basic and acidic residues" evidence="2">
    <location>
        <begin position="116"/>
        <end position="132"/>
    </location>
</feature>
<evidence type="ECO:0000313" key="4">
    <source>
        <dbReference type="Proteomes" id="UP000007801"/>
    </source>
</evidence>
<dbReference type="InParanoid" id="B3MWB1"/>
<feature type="region of interest" description="Disordered" evidence="2">
    <location>
        <begin position="187"/>
        <end position="211"/>
    </location>
</feature>
<evidence type="ECO:0000313" key="3">
    <source>
        <dbReference type="EMBL" id="EDV35256.2"/>
    </source>
</evidence>
<dbReference type="OrthoDB" id="7873088at2759"/>
<dbReference type="AlphaFoldDB" id="B3MWB1"/>
<accession>B3MWB1</accession>
<organism evidence="3 4">
    <name type="scientific">Drosophila ananassae</name>
    <name type="common">Fruit fly</name>
    <dbReference type="NCBI Taxonomy" id="7217"/>
    <lineage>
        <taxon>Eukaryota</taxon>
        <taxon>Metazoa</taxon>
        <taxon>Ecdysozoa</taxon>
        <taxon>Arthropoda</taxon>
        <taxon>Hexapoda</taxon>
        <taxon>Insecta</taxon>
        <taxon>Pterygota</taxon>
        <taxon>Neoptera</taxon>
        <taxon>Endopterygota</taxon>
        <taxon>Diptera</taxon>
        <taxon>Brachycera</taxon>
        <taxon>Muscomorpha</taxon>
        <taxon>Ephydroidea</taxon>
        <taxon>Drosophilidae</taxon>
        <taxon>Drosophila</taxon>
        <taxon>Sophophora</taxon>
    </lineage>
</organism>
<dbReference type="GeneID" id="6505312"/>
<feature type="region of interest" description="Disordered" evidence="2">
    <location>
        <begin position="76"/>
        <end position="142"/>
    </location>
</feature>
<feature type="region of interest" description="Disordered" evidence="2">
    <location>
        <begin position="275"/>
        <end position="350"/>
    </location>
</feature>
<dbReference type="HOGENOM" id="CLU_485086_0_0_1"/>
<dbReference type="eggNOG" id="ENOG502T8S2">
    <property type="taxonomic scope" value="Eukaryota"/>
</dbReference>
<name>B3MWB1_DROAN</name>
<feature type="coiled-coil region" evidence="1">
    <location>
        <begin position="491"/>
        <end position="518"/>
    </location>
</feature>